<keyword evidence="3" id="KW-1185">Reference proteome</keyword>
<sequence length="95" mass="10544">MAGYWIVKAGPVRDAEAQKAYIALYTLVAQRFGAEIIAGQGRIETVEGPAFPRQFIIRFDSFETAQAAYRDPDYQASLPFAARMSDRELSIVEGP</sequence>
<dbReference type="SUPFAM" id="SSF54909">
    <property type="entry name" value="Dimeric alpha+beta barrel"/>
    <property type="match status" value="1"/>
</dbReference>
<name>A0A6M0QXN8_9RHOB</name>
<dbReference type="RefSeq" id="WP_164628347.1">
    <property type="nucleotide sequence ID" value="NZ_JAAIVJ010000025.1"/>
</dbReference>
<organism evidence="2 3">
    <name type="scientific">Tabrizicola oligotrophica</name>
    <dbReference type="NCBI Taxonomy" id="2710650"/>
    <lineage>
        <taxon>Bacteria</taxon>
        <taxon>Pseudomonadati</taxon>
        <taxon>Pseudomonadota</taxon>
        <taxon>Alphaproteobacteria</taxon>
        <taxon>Rhodobacterales</taxon>
        <taxon>Paracoccaceae</taxon>
        <taxon>Tabrizicola</taxon>
    </lineage>
</organism>
<dbReference type="Pfam" id="PF07045">
    <property type="entry name" value="DUF1330"/>
    <property type="match status" value="1"/>
</dbReference>
<dbReference type="Gene3D" id="3.30.70.100">
    <property type="match status" value="1"/>
</dbReference>
<comment type="caution">
    <text evidence="2">The sequence shown here is derived from an EMBL/GenBank/DDBJ whole genome shotgun (WGS) entry which is preliminary data.</text>
</comment>
<evidence type="ECO:0000313" key="3">
    <source>
        <dbReference type="Proteomes" id="UP000477782"/>
    </source>
</evidence>
<reference evidence="2 3" key="1">
    <citation type="submission" date="2020-02" db="EMBL/GenBank/DDBJ databases">
        <authorList>
            <person name="Chen W.-M."/>
        </authorList>
    </citation>
    <scope>NUCLEOTIDE SEQUENCE [LARGE SCALE GENOMIC DNA]</scope>
    <source>
        <strain evidence="2 3">KMS-5</strain>
    </source>
</reference>
<accession>A0A6M0QXN8</accession>
<dbReference type="AlphaFoldDB" id="A0A6M0QXN8"/>
<evidence type="ECO:0000313" key="2">
    <source>
        <dbReference type="EMBL" id="NEY92225.1"/>
    </source>
</evidence>
<dbReference type="InterPro" id="IPR010753">
    <property type="entry name" value="DUF1330"/>
</dbReference>
<dbReference type="EMBL" id="JAAIVJ010000025">
    <property type="protein sequence ID" value="NEY92225.1"/>
    <property type="molecule type" value="Genomic_DNA"/>
</dbReference>
<dbReference type="Proteomes" id="UP000477782">
    <property type="component" value="Unassembled WGS sequence"/>
</dbReference>
<evidence type="ECO:0000259" key="1">
    <source>
        <dbReference type="Pfam" id="PF07045"/>
    </source>
</evidence>
<dbReference type="InterPro" id="IPR011008">
    <property type="entry name" value="Dimeric_a/b-barrel"/>
</dbReference>
<protein>
    <submittedName>
        <fullName evidence="2">DUF1330 domain-containing protein</fullName>
    </submittedName>
</protein>
<proteinExistence type="predicted"/>
<gene>
    <name evidence="2" type="ORF">G4Z14_18235</name>
</gene>
<feature type="domain" description="DUF1330" evidence="1">
    <location>
        <begin position="3"/>
        <end position="94"/>
    </location>
</feature>